<dbReference type="Proteomes" id="UP001152795">
    <property type="component" value="Unassembled WGS sequence"/>
</dbReference>
<dbReference type="PANTHER" id="PTHR12072">
    <property type="entry name" value="CWF19, CELL CYCLE CONTROL PROTEIN"/>
    <property type="match status" value="1"/>
</dbReference>
<dbReference type="Gene3D" id="3.30.428.10">
    <property type="entry name" value="HIT-like"/>
    <property type="match status" value="1"/>
</dbReference>
<organism evidence="2 3">
    <name type="scientific">Paramuricea clavata</name>
    <name type="common">Red gorgonian</name>
    <name type="synonym">Violescent sea-whip</name>
    <dbReference type="NCBI Taxonomy" id="317549"/>
    <lineage>
        <taxon>Eukaryota</taxon>
        <taxon>Metazoa</taxon>
        <taxon>Cnidaria</taxon>
        <taxon>Anthozoa</taxon>
        <taxon>Octocorallia</taxon>
        <taxon>Malacalcyonacea</taxon>
        <taxon>Plexauridae</taxon>
        <taxon>Paramuricea</taxon>
    </lineage>
</organism>
<comment type="caution">
    <text evidence="2">The sequence shown here is derived from an EMBL/GenBank/DDBJ whole genome shotgun (WGS) entry which is preliminary data.</text>
</comment>
<sequence>KANKVLKLNLQQNSGQNFFFDLDSKSGGQKRKNDDGNQRQPTKRKGPPPIQGPCWFCLGGSQVEKHLVVSVADHVYLAMAKGGLTPDHTLICPIAHYPSTVELPDPSVITHSA</sequence>
<dbReference type="InterPro" id="IPR036265">
    <property type="entry name" value="HIT-like_sf"/>
</dbReference>
<dbReference type="GO" id="GO:0000398">
    <property type="term" value="P:mRNA splicing, via spliceosome"/>
    <property type="evidence" value="ECO:0007669"/>
    <property type="project" value="TreeGrafter"/>
</dbReference>
<protein>
    <submittedName>
        <fullName evidence="2">CWF19 1</fullName>
    </submittedName>
</protein>
<gene>
    <name evidence="2" type="ORF">PACLA_8A088203</name>
</gene>
<dbReference type="GO" id="GO:0061632">
    <property type="term" value="F:RNA lariat debranching enzyme activator activity"/>
    <property type="evidence" value="ECO:0007669"/>
    <property type="project" value="TreeGrafter"/>
</dbReference>
<evidence type="ECO:0000313" key="3">
    <source>
        <dbReference type="Proteomes" id="UP001152795"/>
    </source>
</evidence>
<keyword evidence="3" id="KW-1185">Reference proteome</keyword>
<dbReference type="AlphaFoldDB" id="A0A6S7I5H1"/>
<reference evidence="2" key="1">
    <citation type="submission" date="2020-04" db="EMBL/GenBank/DDBJ databases">
        <authorList>
            <person name="Alioto T."/>
            <person name="Alioto T."/>
            <person name="Gomez Garrido J."/>
        </authorList>
    </citation>
    <scope>NUCLEOTIDE SEQUENCE</scope>
    <source>
        <strain evidence="2">A484AB</strain>
    </source>
</reference>
<name>A0A6S7I5H1_PARCT</name>
<proteinExistence type="predicted"/>
<dbReference type="Pfam" id="PF04677">
    <property type="entry name" value="CwfJ_C_1"/>
    <property type="match status" value="1"/>
</dbReference>
<dbReference type="EMBL" id="CACRXK020007421">
    <property type="protein sequence ID" value="CAB4012199.1"/>
    <property type="molecule type" value="Genomic_DNA"/>
</dbReference>
<dbReference type="SUPFAM" id="SSF54197">
    <property type="entry name" value="HIT-like"/>
    <property type="match status" value="1"/>
</dbReference>
<evidence type="ECO:0000313" key="2">
    <source>
        <dbReference type="EMBL" id="CAB4012199.1"/>
    </source>
</evidence>
<feature type="non-terminal residue" evidence="2">
    <location>
        <position position="1"/>
    </location>
</feature>
<dbReference type="InterPro" id="IPR040194">
    <property type="entry name" value="Cwf19-like"/>
</dbReference>
<evidence type="ECO:0000256" key="1">
    <source>
        <dbReference type="SAM" id="MobiDB-lite"/>
    </source>
</evidence>
<dbReference type="PANTHER" id="PTHR12072:SF4">
    <property type="entry name" value="CWF19-LIKE PROTEIN 1"/>
    <property type="match status" value="1"/>
</dbReference>
<dbReference type="InterPro" id="IPR006768">
    <property type="entry name" value="Cwf19-like_C_dom-1"/>
</dbReference>
<dbReference type="GO" id="GO:0071014">
    <property type="term" value="C:post-mRNA release spliceosomal complex"/>
    <property type="evidence" value="ECO:0007669"/>
    <property type="project" value="TreeGrafter"/>
</dbReference>
<accession>A0A6S7I5H1</accession>
<dbReference type="OrthoDB" id="444325at2759"/>
<feature type="region of interest" description="Disordered" evidence="1">
    <location>
        <begin position="18"/>
        <end position="51"/>
    </location>
</feature>